<proteinExistence type="predicted"/>
<evidence type="ECO:0000259" key="1">
    <source>
        <dbReference type="Pfam" id="PF13884"/>
    </source>
</evidence>
<dbReference type="InterPro" id="IPR030392">
    <property type="entry name" value="S74_ICA"/>
</dbReference>
<protein>
    <recommendedName>
        <fullName evidence="1">Peptidase S74 domain-containing protein</fullName>
    </recommendedName>
</protein>
<dbReference type="AlphaFoldDB" id="A0A0F9GYQ1"/>
<sequence length="379" mass="40199">MSSGDSTTTQLNIPGPTSEEQQLTQLQIQLGESQLSAIKQQTALQEQLVSELGPLQELQAAEAERALAEAERTGPIREELLNLALEDIRRGGAATPEEIRLIEEAGAAGLAGGEINIERFETEALGKLREELAPSLGLRPSDTPILDRGGVVAAEALRQKGTLSAAIQQSGATARLNFPLARSQLIQAGVGAQQTLQESVRQFQEQLRTQAFINRLNLTGQTAGLGLGLATGFQPNLAGQSNVLGGIRLAGAPQTTTTSQGFFPTLFQGISAVGGGLQGIGAVTNPSSREVKTDKRILDEEDIAEKVIDLPVESWRYIGDEKEHVGPYAEDFTEAFGLGDSRTIDLRDLAGVTMAAVKGLGKKIERLEGKGFGLEKEAA</sequence>
<comment type="caution">
    <text evidence="2">The sequence shown here is derived from an EMBL/GenBank/DDBJ whole genome shotgun (WGS) entry which is preliminary data.</text>
</comment>
<reference evidence="2" key="1">
    <citation type="journal article" date="2015" name="Nature">
        <title>Complex archaea that bridge the gap between prokaryotes and eukaryotes.</title>
        <authorList>
            <person name="Spang A."/>
            <person name="Saw J.H."/>
            <person name="Jorgensen S.L."/>
            <person name="Zaremba-Niedzwiedzka K."/>
            <person name="Martijn J."/>
            <person name="Lind A.E."/>
            <person name="van Eijk R."/>
            <person name="Schleper C."/>
            <person name="Guy L."/>
            <person name="Ettema T.J."/>
        </authorList>
    </citation>
    <scope>NUCLEOTIDE SEQUENCE</scope>
</reference>
<dbReference type="EMBL" id="LAZR01016567">
    <property type="protein sequence ID" value="KKM03949.1"/>
    <property type="molecule type" value="Genomic_DNA"/>
</dbReference>
<evidence type="ECO:0000313" key="2">
    <source>
        <dbReference type="EMBL" id="KKM03949.1"/>
    </source>
</evidence>
<feature type="domain" description="Peptidase S74" evidence="1">
    <location>
        <begin position="287"/>
        <end position="336"/>
    </location>
</feature>
<name>A0A0F9GYQ1_9ZZZZ</name>
<dbReference type="Pfam" id="PF13884">
    <property type="entry name" value="Peptidase_S74"/>
    <property type="match status" value="1"/>
</dbReference>
<accession>A0A0F9GYQ1</accession>
<gene>
    <name evidence="2" type="ORF">LCGC14_1769290</name>
</gene>
<organism evidence="2">
    <name type="scientific">marine sediment metagenome</name>
    <dbReference type="NCBI Taxonomy" id="412755"/>
    <lineage>
        <taxon>unclassified sequences</taxon>
        <taxon>metagenomes</taxon>
        <taxon>ecological metagenomes</taxon>
    </lineage>
</organism>